<dbReference type="EMBL" id="JBBPDW010000030">
    <property type="protein sequence ID" value="KAK7538856.1"/>
    <property type="molecule type" value="Genomic_DNA"/>
</dbReference>
<feature type="transmembrane region" description="Helical" evidence="1">
    <location>
        <begin position="106"/>
        <end position="124"/>
    </location>
</feature>
<evidence type="ECO:0000313" key="3">
    <source>
        <dbReference type="Proteomes" id="UP001365128"/>
    </source>
</evidence>
<keyword evidence="1" id="KW-1133">Transmembrane helix</keyword>
<comment type="caution">
    <text evidence="2">The sequence shown here is derived from an EMBL/GenBank/DDBJ whole genome shotgun (WGS) entry which is preliminary data.</text>
</comment>
<evidence type="ECO:0000313" key="2">
    <source>
        <dbReference type="EMBL" id="KAK7538856.1"/>
    </source>
</evidence>
<protein>
    <submittedName>
        <fullName evidence="2">Uncharacterized protein</fullName>
    </submittedName>
</protein>
<evidence type="ECO:0000256" key="1">
    <source>
        <dbReference type="SAM" id="Phobius"/>
    </source>
</evidence>
<gene>
    <name evidence="2" type="ORF">IWX46DRAFT_608123</name>
</gene>
<keyword evidence="3" id="KW-1185">Reference proteome</keyword>
<feature type="transmembrane region" description="Helical" evidence="1">
    <location>
        <begin position="75"/>
        <end position="94"/>
    </location>
</feature>
<name>A0ABR1LUL2_9PEZI</name>
<dbReference type="Proteomes" id="UP001365128">
    <property type="component" value="Unassembled WGS sequence"/>
</dbReference>
<keyword evidence="1" id="KW-0472">Membrane</keyword>
<sequence length="125" mass="14340">MRLQKVTCRDDEQRGIRPSERCCCCCCCDRHQQQVLVVTWRQTERWSYELHGCLFFSLVAAPAAASAGYCSHQPLLSFGWDLLPLFIFLSHTPLPSWIHIGYTTPGRGLLLVCCNFCFFVLGFLF</sequence>
<keyword evidence="1" id="KW-0812">Transmembrane</keyword>
<reference evidence="2 3" key="1">
    <citation type="submission" date="2024-04" db="EMBL/GenBank/DDBJ databases">
        <title>Phyllosticta paracitricarpa is synonymous to the EU quarantine fungus P. citricarpa based on phylogenomic analyses.</title>
        <authorList>
            <consortium name="Lawrence Berkeley National Laboratory"/>
            <person name="Van Ingen-Buijs V.A."/>
            <person name="Van Westerhoven A.C."/>
            <person name="Haridas S."/>
            <person name="Skiadas P."/>
            <person name="Martin F."/>
            <person name="Groenewald J.Z."/>
            <person name="Crous P.W."/>
            <person name="Seidl M.F."/>
        </authorList>
    </citation>
    <scope>NUCLEOTIDE SEQUENCE [LARGE SCALE GENOMIC DNA]</scope>
    <source>
        <strain evidence="2 3">CBS 122670</strain>
    </source>
</reference>
<proteinExistence type="predicted"/>
<accession>A0ABR1LUL2</accession>
<feature type="transmembrane region" description="Helical" evidence="1">
    <location>
        <begin position="50"/>
        <end position="69"/>
    </location>
</feature>
<organism evidence="2 3">
    <name type="scientific">Phyllosticta citricarpa</name>
    <dbReference type="NCBI Taxonomy" id="55181"/>
    <lineage>
        <taxon>Eukaryota</taxon>
        <taxon>Fungi</taxon>
        <taxon>Dikarya</taxon>
        <taxon>Ascomycota</taxon>
        <taxon>Pezizomycotina</taxon>
        <taxon>Dothideomycetes</taxon>
        <taxon>Dothideomycetes incertae sedis</taxon>
        <taxon>Botryosphaeriales</taxon>
        <taxon>Phyllostictaceae</taxon>
        <taxon>Phyllosticta</taxon>
    </lineage>
</organism>